<dbReference type="OrthoDB" id="3337916at2759"/>
<keyword evidence="3" id="KW-1185">Reference proteome</keyword>
<keyword evidence="2" id="KW-0456">Lyase</keyword>
<reference evidence="2" key="1">
    <citation type="submission" date="2020-11" db="EMBL/GenBank/DDBJ databases">
        <authorList>
            <consortium name="DOE Joint Genome Institute"/>
            <person name="Ahrendt S."/>
            <person name="Riley R."/>
            <person name="Andreopoulos W."/>
            <person name="LaButti K."/>
            <person name="Pangilinan J."/>
            <person name="Ruiz-duenas F.J."/>
            <person name="Barrasa J.M."/>
            <person name="Sanchez-Garcia M."/>
            <person name="Camarero S."/>
            <person name="Miyauchi S."/>
            <person name="Serrano A."/>
            <person name="Linde D."/>
            <person name="Babiker R."/>
            <person name="Drula E."/>
            <person name="Ayuso-Fernandez I."/>
            <person name="Pacheco R."/>
            <person name="Padilla G."/>
            <person name="Ferreira P."/>
            <person name="Barriuso J."/>
            <person name="Kellner H."/>
            <person name="Castanera R."/>
            <person name="Alfaro M."/>
            <person name="Ramirez L."/>
            <person name="Pisabarro A.G."/>
            <person name="Kuo A."/>
            <person name="Tritt A."/>
            <person name="Lipzen A."/>
            <person name="He G."/>
            <person name="Yan M."/>
            <person name="Ng V."/>
            <person name="Cullen D."/>
            <person name="Martin F."/>
            <person name="Rosso M.-N."/>
            <person name="Henrissat B."/>
            <person name="Hibbett D."/>
            <person name="Martinez A.T."/>
            <person name="Grigoriev I.V."/>
        </authorList>
    </citation>
    <scope>NUCLEOTIDE SEQUENCE</scope>
    <source>
        <strain evidence="2">AH 44721</strain>
    </source>
</reference>
<evidence type="ECO:0000313" key="2">
    <source>
        <dbReference type="EMBL" id="KAF8910928.1"/>
    </source>
</evidence>
<organism evidence="2 3">
    <name type="scientific">Gymnopilus junonius</name>
    <name type="common">Spectacular rustgill mushroom</name>
    <name type="synonym">Gymnopilus spectabilis subsp. junonius</name>
    <dbReference type="NCBI Taxonomy" id="109634"/>
    <lineage>
        <taxon>Eukaryota</taxon>
        <taxon>Fungi</taxon>
        <taxon>Dikarya</taxon>
        <taxon>Basidiomycota</taxon>
        <taxon>Agaricomycotina</taxon>
        <taxon>Agaricomycetes</taxon>
        <taxon>Agaricomycetidae</taxon>
        <taxon>Agaricales</taxon>
        <taxon>Agaricineae</taxon>
        <taxon>Hymenogastraceae</taxon>
        <taxon>Gymnopilus</taxon>
    </lineage>
</organism>
<dbReference type="EMBL" id="JADNYJ010000005">
    <property type="protein sequence ID" value="KAF8910928.1"/>
    <property type="molecule type" value="Genomic_DNA"/>
</dbReference>
<proteinExistence type="predicted"/>
<dbReference type="Gene3D" id="2.60.120.200">
    <property type="match status" value="1"/>
</dbReference>
<sequence length="270" mass="29704">MAKRNTLDLSHLIPYSDFITGFTTCELIDHPNIESVILDDHQLGIHKVSSATTHHVVQPPASSGSTAAPKAAWEAFYPEGSINPGGEIPGGFGFYLTGPSSFAKRLETASEATFSYRLMLQEDWEWVKGGKLLEFVLGGVNDLAYGCTGGREDKRCQCFDLRAMWRANAVGELYAYLPLTGDNATQLSWVSIAFRVKLNDVGSANGEIELWVDGNSVIKVDELTIRTNDSGRIKGMHFQTFFGGHGKDWASPKDQRAWFSDVTGVISRSY</sequence>
<dbReference type="PANTHER" id="PTHR40124:SF1">
    <property type="entry name" value="DISAGGREGATASE RELATED REPEAT PROTEIN"/>
    <property type="match status" value="1"/>
</dbReference>
<feature type="domain" description="Polysaccharide lyase 14" evidence="1">
    <location>
        <begin position="188"/>
        <end position="262"/>
    </location>
</feature>
<gene>
    <name evidence="2" type="ORF">CPB84DRAFT_1812462</name>
</gene>
<evidence type="ECO:0000313" key="3">
    <source>
        <dbReference type="Proteomes" id="UP000724874"/>
    </source>
</evidence>
<dbReference type="InterPro" id="IPR048958">
    <property type="entry name" value="Polysacc_lyase_14"/>
</dbReference>
<dbReference type="Pfam" id="PF21294">
    <property type="entry name" value="Polysacc_lyase_14"/>
    <property type="match status" value="2"/>
</dbReference>
<dbReference type="AlphaFoldDB" id="A0A9P5NZQ8"/>
<accession>A0A9P5NZQ8</accession>
<dbReference type="PANTHER" id="PTHR40124">
    <property type="match status" value="1"/>
</dbReference>
<feature type="domain" description="Polysaccharide lyase 14" evidence="1">
    <location>
        <begin position="70"/>
        <end position="183"/>
    </location>
</feature>
<name>A0A9P5NZQ8_GYMJU</name>
<comment type="caution">
    <text evidence="2">The sequence shown here is derived from an EMBL/GenBank/DDBJ whole genome shotgun (WGS) entry which is preliminary data.</text>
</comment>
<dbReference type="GO" id="GO:0016829">
    <property type="term" value="F:lyase activity"/>
    <property type="evidence" value="ECO:0007669"/>
    <property type="project" value="UniProtKB-KW"/>
</dbReference>
<protein>
    <submittedName>
        <fullName evidence="2">Polysaccharide lyase family 14 protein</fullName>
    </submittedName>
</protein>
<dbReference type="Proteomes" id="UP000724874">
    <property type="component" value="Unassembled WGS sequence"/>
</dbReference>
<evidence type="ECO:0000259" key="1">
    <source>
        <dbReference type="Pfam" id="PF21294"/>
    </source>
</evidence>